<evidence type="ECO:0000313" key="2">
    <source>
        <dbReference type="Proteomes" id="UP000785679"/>
    </source>
</evidence>
<dbReference type="EMBL" id="RRYP01015956">
    <property type="protein sequence ID" value="TNV75271.1"/>
    <property type="molecule type" value="Genomic_DNA"/>
</dbReference>
<sequence length="96" mass="11571">MSYFYYHAAIPDDVFKPKEHSQEELDALLIPVDRRDGCGDFYAEFKKCISVQHQTRPVRQWKRKDQEYCAYYFDHWNYCREKKCTELGLSSTMTTI</sequence>
<dbReference type="OrthoDB" id="10318087at2759"/>
<dbReference type="Proteomes" id="UP000785679">
    <property type="component" value="Unassembled WGS sequence"/>
</dbReference>
<reference evidence="1" key="1">
    <citation type="submission" date="2019-06" db="EMBL/GenBank/DDBJ databases">
        <authorList>
            <person name="Zheng W."/>
        </authorList>
    </citation>
    <scope>NUCLEOTIDE SEQUENCE</scope>
    <source>
        <strain evidence="1">QDHG01</strain>
    </source>
</reference>
<dbReference type="AlphaFoldDB" id="A0A8J8NHH6"/>
<proteinExistence type="predicted"/>
<keyword evidence="2" id="KW-1185">Reference proteome</keyword>
<gene>
    <name evidence="1" type="ORF">FGO68_gene14531</name>
</gene>
<evidence type="ECO:0000313" key="1">
    <source>
        <dbReference type="EMBL" id="TNV75271.1"/>
    </source>
</evidence>
<comment type="caution">
    <text evidence="1">The sequence shown here is derived from an EMBL/GenBank/DDBJ whole genome shotgun (WGS) entry which is preliminary data.</text>
</comment>
<name>A0A8J8NHH6_HALGN</name>
<accession>A0A8J8NHH6</accession>
<organism evidence="1 2">
    <name type="scientific">Halteria grandinella</name>
    <dbReference type="NCBI Taxonomy" id="5974"/>
    <lineage>
        <taxon>Eukaryota</taxon>
        <taxon>Sar</taxon>
        <taxon>Alveolata</taxon>
        <taxon>Ciliophora</taxon>
        <taxon>Intramacronucleata</taxon>
        <taxon>Spirotrichea</taxon>
        <taxon>Stichotrichia</taxon>
        <taxon>Sporadotrichida</taxon>
        <taxon>Halteriidae</taxon>
        <taxon>Halteria</taxon>
    </lineage>
</organism>
<evidence type="ECO:0008006" key="3">
    <source>
        <dbReference type="Google" id="ProtNLM"/>
    </source>
</evidence>
<protein>
    <recommendedName>
        <fullName evidence="3">NADH dehydrogenase [ubiquinone] 1 beta subcomplex subunit 7</fullName>
    </recommendedName>
</protein>